<dbReference type="PROSITE" id="PS00018">
    <property type="entry name" value="EF_HAND_1"/>
    <property type="match status" value="1"/>
</dbReference>
<dbReference type="SUPFAM" id="SSF47473">
    <property type="entry name" value="EF-hand"/>
    <property type="match status" value="1"/>
</dbReference>
<dbReference type="Gene3D" id="1.10.238.10">
    <property type="entry name" value="EF-hand"/>
    <property type="match status" value="1"/>
</dbReference>
<dbReference type="GO" id="GO:0005509">
    <property type="term" value="F:calcium ion binding"/>
    <property type="evidence" value="ECO:0007669"/>
    <property type="project" value="InterPro"/>
</dbReference>
<accession>A0A7S2EM87</accession>
<feature type="domain" description="EF-hand" evidence="3">
    <location>
        <begin position="1"/>
        <end position="27"/>
    </location>
</feature>
<protein>
    <recommendedName>
        <fullName evidence="3">EF-hand domain-containing protein</fullName>
    </recommendedName>
</protein>
<evidence type="ECO:0000313" key="4">
    <source>
        <dbReference type="EMBL" id="CAD9345264.1"/>
    </source>
</evidence>
<name>A0A7S2EM87_TRICV</name>
<feature type="region of interest" description="Disordered" evidence="2">
    <location>
        <begin position="52"/>
        <end position="108"/>
    </location>
</feature>
<organism evidence="4">
    <name type="scientific">Trieres chinensis</name>
    <name type="common">Marine centric diatom</name>
    <name type="synonym">Odontella sinensis</name>
    <dbReference type="NCBI Taxonomy" id="1514140"/>
    <lineage>
        <taxon>Eukaryota</taxon>
        <taxon>Sar</taxon>
        <taxon>Stramenopiles</taxon>
        <taxon>Ochrophyta</taxon>
        <taxon>Bacillariophyta</taxon>
        <taxon>Mediophyceae</taxon>
        <taxon>Biddulphiophycidae</taxon>
        <taxon>Eupodiscales</taxon>
        <taxon>Parodontellaceae</taxon>
        <taxon>Trieres</taxon>
    </lineage>
</organism>
<dbReference type="PROSITE" id="PS50222">
    <property type="entry name" value="EF_HAND_2"/>
    <property type="match status" value="1"/>
</dbReference>
<dbReference type="InterPro" id="IPR002048">
    <property type="entry name" value="EF_hand_dom"/>
</dbReference>
<gene>
    <name evidence="4" type="ORF">OSIN01602_LOCUS12996</name>
</gene>
<keyword evidence="1" id="KW-0106">Calcium</keyword>
<proteinExistence type="predicted"/>
<evidence type="ECO:0000259" key="3">
    <source>
        <dbReference type="PROSITE" id="PS50222"/>
    </source>
</evidence>
<sequence>MGVIDADGDGDVDFSEFLTGIGMMKQFCILSSQLDAAFRHYKSELAAKKRDHSLRDLAEDDASPQAREDGTAPKGRGLMRGLTTKFSSLKSQKKHTVTQEENEGSGGVELDASDLETFLSKSWDYAEEMVFLADQDDVEATVQEESEEVKADRTIDREEFQQLIRSWS</sequence>
<dbReference type="EMBL" id="HBGO01022621">
    <property type="protein sequence ID" value="CAD9345264.1"/>
    <property type="molecule type" value="Transcribed_RNA"/>
</dbReference>
<dbReference type="InterPro" id="IPR011992">
    <property type="entry name" value="EF-hand-dom_pair"/>
</dbReference>
<dbReference type="InterPro" id="IPR018247">
    <property type="entry name" value="EF_Hand_1_Ca_BS"/>
</dbReference>
<evidence type="ECO:0000256" key="2">
    <source>
        <dbReference type="SAM" id="MobiDB-lite"/>
    </source>
</evidence>
<dbReference type="AlphaFoldDB" id="A0A7S2EM87"/>
<reference evidence="4" key="1">
    <citation type="submission" date="2021-01" db="EMBL/GenBank/DDBJ databases">
        <authorList>
            <person name="Corre E."/>
            <person name="Pelletier E."/>
            <person name="Niang G."/>
            <person name="Scheremetjew M."/>
            <person name="Finn R."/>
            <person name="Kale V."/>
            <person name="Holt S."/>
            <person name="Cochrane G."/>
            <person name="Meng A."/>
            <person name="Brown T."/>
            <person name="Cohen L."/>
        </authorList>
    </citation>
    <scope>NUCLEOTIDE SEQUENCE</scope>
    <source>
        <strain evidence="4">Grunow 1884</strain>
    </source>
</reference>
<evidence type="ECO:0000256" key="1">
    <source>
        <dbReference type="ARBA" id="ARBA00022837"/>
    </source>
</evidence>